<dbReference type="Gene3D" id="3.40.630.30">
    <property type="match status" value="1"/>
</dbReference>
<evidence type="ECO:0000313" key="2">
    <source>
        <dbReference type="EMBL" id="MDH5162329.1"/>
    </source>
</evidence>
<gene>
    <name evidence="2" type="ORF">P5X88_15445</name>
</gene>
<dbReference type="InterPro" id="IPR016181">
    <property type="entry name" value="Acyl_CoA_acyltransferase"/>
</dbReference>
<reference evidence="2" key="1">
    <citation type="submission" date="2023-03" db="EMBL/GenBank/DDBJ databases">
        <title>Bacterial isolates from washroom surfaces on a university campus.</title>
        <authorList>
            <person name="Holman D.B."/>
            <person name="Gzyl K.E."/>
            <person name="Taheri A.E."/>
        </authorList>
    </citation>
    <scope>NUCLEOTIDE SEQUENCE</scope>
    <source>
        <strain evidence="2">RD03</strain>
    </source>
</reference>
<feature type="domain" description="N-acetyltransferase" evidence="1">
    <location>
        <begin position="4"/>
        <end position="161"/>
    </location>
</feature>
<proteinExistence type="predicted"/>
<sequence length="182" mass="21127">MLLLNIRAVREEEYRYIEDFVFEVFKNTHYSNGLVEKALIKEIREKKYYIPELDLVVEDEGSIIGHFILSKLPISKKYEHELLMLSPVSVAMNKQRQGVGKYMLQEGIKLSAKMGYKGIIVEGDYRYYRRFGFRTSTDFGIYAAKKNLPPSVDNLMALELSEDSLKNITGEVDYSMYTSLTH</sequence>
<comment type="caution">
    <text evidence="2">The sequence shown here is derived from an EMBL/GenBank/DDBJ whole genome shotgun (WGS) entry which is preliminary data.</text>
</comment>
<dbReference type="GO" id="GO:0016747">
    <property type="term" value="F:acyltransferase activity, transferring groups other than amino-acyl groups"/>
    <property type="evidence" value="ECO:0007669"/>
    <property type="project" value="InterPro"/>
</dbReference>
<dbReference type="InterPro" id="IPR000182">
    <property type="entry name" value="GNAT_dom"/>
</dbReference>
<accession>A0AAW6SZ76</accession>
<name>A0AAW6SZ76_9BACI</name>
<dbReference type="SUPFAM" id="SSF55729">
    <property type="entry name" value="Acyl-CoA N-acyltransferases (Nat)"/>
    <property type="match status" value="1"/>
</dbReference>
<dbReference type="Pfam" id="PF13527">
    <property type="entry name" value="Acetyltransf_9"/>
    <property type="match status" value="1"/>
</dbReference>
<dbReference type="CDD" id="cd04301">
    <property type="entry name" value="NAT_SF"/>
    <property type="match status" value="1"/>
</dbReference>
<dbReference type="EMBL" id="JAROYP010000009">
    <property type="protein sequence ID" value="MDH5162329.1"/>
    <property type="molecule type" value="Genomic_DNA"/>
</dbReference>
<organism evidence="2 3">
    <name type="scientific">Heyndrickxia oleronia</name>
    <dbReference type="NCBI Taxonomy" id="38875"/>
    <lineage>
        <taxon>Bacteria</taxon>
        <taxon>Bacillati</taxon>
        <taxon>Bacillota</taxon>
        <taxon>Bacilli</taxon>
        <taxon>Bacillales</taxon>
        <taxon>Bacillaceae</taxon>
        <taxon>Heyndrickxia</taxon>
    </lineage>
</organism>
<protein>
    <submittedName>
        <fullName evidence="2">N-acetyltransferase</fullName>
    </submittedName>
</protein>
<dbReference type="Proteomes" id="UP001159179">
    <property type="component" value="Unassembled WGS sequence"/>
</dbReference>
<dbReference type="AlphaFoldDB" id="A0AAW6SZ76"/>
<evidence type="ECO:0000259" key="1">
    <source>
        <dbReference type="PROSITE" id="PS51186"/>
    </source>
</evidence>
<evidence type="ECO:0000313" key="3">
    <source>
        <dbReference type="Proteomes" id="UP001159179"/>
    </source>
</evidence>
<dbReference type="PROSITE" id="PS51186">
    <property type="entry name" value="GNAT"/>
    <property type="match status" value="1"/>
</dbReference>